<accession>A0ABQ7QD49</accession>
<dbReference type="PRINTS" id="PR02050">
    <property type="entry name" value="B14GALTRFASE"/>
</dbReference>
<dbReference type="PANTHER" id="PTHR19300">
    <property type="entry name" value="BETA-1,4-GALACTOSYLTRANSFERASE"/>
    <property type="match status" value="1"/>
</dbReference>
<reference evidence="2 3" key="1">
    <citation type="submission" date="2021-06" db="EMBL/GenBank/DDBJ databases">
        <title>A haploid diamondback moth (Plutella xylostella L.) genome assembly resolves 31 chromosomes and identifies a diamide resistance mutation.</title>
        <authorList>
            <person name="Ward C.M."/>
            <person name="Perry K.D."/>
            <person name="Baker G."/>
            <person name="Powis K."/>
            <person name="Heckel D.G."/>
            <person name="Baxter S.W."/>
        </authorList>
    </citation>
    <scope>NUCLEOTIDE SEQUENCE [LARGE SCALE GENOMIC DNA]</scope>
    <source>
        <strain evidence="2 3">LV</strain>
        <tissue evidence="2">Single pupa</tissue>
    </source>
</reference>
<dbReference type="SUPFAM" id="SSF53448">
    <property type="entry name" value="Nucleotide-diphospho-sugar transferases"/>
    <property type="match status" value="1"/>
</dbReference>
<dbReference type="Gene3D" id="3.90.550.10">
    <property type="entry name" value="Spore Coat Polysaccharide Biosynthesis Protein SpsA, Chain A"/>
    <property type="match status" value="2"/>
</dbReference>
<evidence type="ECO:0000313" key="2">
    <source>
        <dbReference type="EMBL" id="KAG7303142.1"/>
    </source>
</evidence>
<dbReference type="EMBL" id="JAHIBW010000017">
    <property type="protein sequence ID" value="KAG7303142.1"/>
    <property type="molecule type" value="Genomic_DNA"/>
</dbReference>
<protein>
    <recommendedName>
        <fullName evidence="1">Galactosyltransferase N-terminal domain-containing protein</fullName>
    </recommendedName>
</protein>
<dbReference type="Proteomes" id="UP000823941">
    <property type="component" value="Chromosome 17"/>
</dbReference>
<dbReference type="InterPro" id="IPR029044">
    <property type="entry name" value="Nucleotide-diphossugar_trans"/>
</dbReference>
<organism evidence="2 3">
    <name type="scientific">Plutella xylostella</name>
    <name type="common">Diamondback moth</name>
    <name type="synonym">Plutella maculipennis</name>
    <dbReference type="NCBI Taxonomy" id="51655"/>
    <lineage>
        <taxon>Eukaryota</taxon>
        <taxon>Metazoa</taxon>
        <taxon>Ecdysozoa</taxon>
        <taxon>Arthropoda</taxon>
        <taxon>Hexapoda</taxon>
        <taxon>Insecta</taxon>
        <taxon>Pterygota</taxon>
        <taxon>Neoptera</taxon>
        <taxon>Endopterygota</taxon>
        <taxon>Lepidoptera</taxon>
        <taxon>Glossata</taxon>
        <taxon>Ditrysia</taxon>
        <taxon>Yponomeutoidea</taxon>
        <taxon>Plutellidae</taxon>
        <taxon>Plutella</taxon>
    </lineage>
</organism>
<name>A0ABQ7QD49_PLUXY</name>
<feature type="domain" description="Galactosyltransferase N-terminal" evidence="1">
    <location>
        <begin position="96"/>
        <end position="194"/>
    </location>
</feature>
<dbReference type="InterPro" id="IPR003859">
    <property type="entry name" value="Galactosyl_T"/>
</dbReference>
<gene>
    <name evidence="2" type="ORF">JYU34_013174</name>
</gene>
<dbReference type="InterPro" id="IPR027995">
    <property type="entry name" value="Galactosyl_T_N"/>
</dbReference>
<keyword evidence="3" id="KW-1185">Reference proteome</keyword>
<dbReference type="PANTHER" id="PTHR19300:SF48">
    <property type="entry name" value="BETA-1,4-N-ACETYLGALACTOSAMINYLTRANSFERASE"/>
    <property type="match status" value="1"/>
</dbReference>
<proteinExistence type="predicted"/>
<evidence type="ECO:0000259" key="1">
    <source>
        <dbReference type="Pfam" id="PF13733"/>
    </source>
</evidence>
<comment type="caution">
    <text evidence="2">The sequence shown here is derived from an EMBL/GenBank/DDBJ whole genome shotgun (WGS) entry which is preliminary data.</text>
</comment>
<dbReference type="Pfam" id="PF13733">
    <property type="entry name" value="Glyco_transf_7N"/>
    <property type="match status" value="1"/>
</dbReference>
<sequence>MAKWSWGVFSKLLQLHNLVRLSIGLSTLAFFLNFGSFNYDHIPLDEIEANLYKHVNPNLKLDPNKPACDYGFIHEPDGPMLEIPTSYDEFLPTGIANGSFLPSHCNPQLSVALLVTYRKRQKQLDIFLPYIHNYLRKQNIHYKIFLIEQQDDAPWNKGALYNIGARLAMDERFPCLVLHDVDLLPRDPRNLYACLQQPRHLSASVDRLRHVLPYWFPERVSRYAMLPHVKQAAVNPRRAALLRQSLPDQRHDGLNSVKHIAMEVKKYRLYTLIGVRL</sequence>
<evidence type="ECO:0000313" key="3">
    <source>
        <dbReference type="Proteomes" id="UP000823941"/>
    </source>
</evidence>